<keyword evidence="3" id="KW-0028">Amino-acid biosynthesis</keyword>
<comment type="similarity">
    <text evidence="3">Belongs to the trans-sulfuration enzymes family. MetZ subfamily.</text>
</comment>
<dbReference type="NCBIfam" id="NF006003">
    <property type="entry name" value="PRK08133.1"/>
    <property type="match status" value="1"/>
</dbReference>
<dbReference type="PANTHER" id="PTHR11808">
    <property type="entry name" value="TRANS-SULFURATION ENZYME FAMILY MEMBER"/>
    <property type="match status" value="1"/>
</dbReference>
<gene>
    <name evidence="3 6" type="primary">metZ</name>
    <name evidence="6" type="ORF">IMCC3135_26340</name>
</gene>
<accession>A0A2Z2NVR1</accession>
<dbReference type="SUPFAM" id="SSF53383">
    <property type="entry name" value="PLP-dependent transferases"/>
    <property type="match status" value="1"/>
</dbReference>
<dbReference type="HAMAP" id="MF_02056">
    <property type="entry name" value="MetZ"/>
    <property type="match status" value="1"/>
</dbReference>
<dbReference type="EC" id="2.5.1.-" evidence="3"/>
<keyword evidence="7" id="KW-1185">Reference proteome</keyword>
<dbReference type="EMBL" id="CP018632">
    <property type="protein sequence ID" value="ASJ75323.1"/>
    <property type="molecule type" value="Genomic_DNA"/>
</dbReference>
<keyword evidence="3" id="KW-0486">Methionine biosynthesis</keyword>
<dbReference type="InterPro" id="IPR015422">
    <property type="entry name" value="PyrdxlP-dep_Trfase_small"/>
</dbReference>
<comment type="function">
    <text evidence="3">Catalyzes the formation of L-homocysteine from O-succinyl-L-homoserine (OSHS) and hydrogen sulfide.</text>
</comment>
<dbReference type="AlphaFoldDB" id="A0A2Z2NVR1"/>
<dbReference type="Proteomes" id="UP000250079">
    <property type="component" value="Chromosome"/>
</dbReference>
<dbReference type="NCBIfam" id="TIGR01325">
    <property type="entry name" value="O_suc_HS_sulf"/>
    <property type="match status" value="1"/>
</dbReference>
<dbReference type="FunFam" id="3.40.640.10:FF:000046">
    <property type="entry name" value="Cystathionine gamma-lyase"/>
    <property type="match status" value="1"/>
</dbReference>
<dbReference type="InterPro" id="IPR015424">
    <property type="entry name" value="PyrdxlP-dep_Trfase"/>
</dbReference>
<evidence type="ECO:0000256" key="4">
    <source>
        <dbReference type="PIRSR" id="PIRSR001434-2"/>
    </source>
</evidence>
<dbReference type="InterPro" id="IPR006234">
    <property type="entry name" value="O-succ-hSer_sulfhydrylase"/>
</dbReference>
<dbReference type="GO" id="GO:0019346">
    <property type="term" value="P:transsulfuration"/>
    <property type="evidence" value="ECO:0007669"/>
    <property type="project" value="InterPro"/>
</dbReference>
<dbReference type="CDD" id="cd00614">
    <property type="entry name" value="CGS_like"/>
    <property type="match status" value="1"/>
</dbReference>
<dbReference type="GO" id="GO:0005737">
    <property type="term" value="C:cytoplasm"/>
    <property type="evidence" value="ECO:0007669"/>
    <property type="project" value="TreeGrafter"/>
</dbReference>
<dbReference type="PROSITE" id="PS00868">
    <property type="entry name" value="CYS_MET_METAB_PP"/>
    <property type="match status" value="1"/>
</dbReference>
<dbReference type="RefSeq" id="WP_205737719.1">
    <property type="nucleotide sequence ID" value="NZ_CP018632.1"/>
</dbReference>
<evidence type="ECO:0000256" key="2">
    <source>
        <dbReference type="ARBA" id="ARBA00022898"/>
    </source>
</evidence>
<dbReference type="UniPathway" id="UPA00051">
    <property type="reaction ID" value="UER00449"/>
</dbReference>
<dbReference type="InterPro" id="IPR015421">
    <property type="entry name" value="PyrdxlP-dep_Trfase_major"/>
</dbReference>
<dbReference type="GO" id="GO:0030170">
    <property type="term" value="F:pyridoxal phosphate binding"/>
    <property type="evidence" value="ECO:0007669"/>
    <property type="project" value="UniProtKB-UniRule"/>
</dbReference>
<evidence type="ECO:0000313" key="7">
    <source>
        <dbReference type="Proteomes" id="UP000250079"/>
    </source>
</evidence>
<comment type="subunit">
    <text evidence="3">Homotetramer.</text>
</comment>
<feature type="modified residue" description="N6-(pyridoxal phosphate)lysine" evidence="3 4">
    <location>
        <position position="218"/>
    </location>
</feature>
<keyword evidence="3 6" id="KW-0808">Transferase</keyword>
<dbReference type="FunFam" id="3.90.1150.10:FF:000033">
    <property type="entry name" value="Cystathionine gamma-synthase"/>
    <property type="match status" value="1"/>
</dbReference>
<comment type="pathway">
    <text evidence="3">Amino-acid biosynthesis; L-methionine biosynthesis via de novo pathway; L-homocysteine from O-succinyl-L-homoserine: step 1/1.</text>
</comment>
<dbReference type="GO" id="GO:0071266">
    <property type="term" value="P:'de novo' L-methionine biosynthetic process"/>
    <property type="evidence" value="ECO:0007669"/>
    <property type="project" value="UniProtKB-UniRule"/>
</dbReference>
<dbReference type="GO" id="GO:0071268">
    <property type="term" value="P:homocysteine biosynthetic process"/>
    <property type="evidence" value="ECO:0007669"/>
    <property type="project" value="InterPro"/>
</dbReference>
<dbReference type="Gene3D" id="3.40.640.10">
    <property type="entry name" value="Type I PLP-dependent aspartate aminotransferase-like (Major domain)"/>
    <property type="match status" value="1"/>
</dbReference>
<comment type="catalytic activity">
    <reaction evidence="3">
        <text>O-succinyl-L-homoserine + hydrogen sulfide = L-homocysteine + succinate</text>
        <dbReference type="Rhea" id="RHEA:27826"/>
        <dbReference type="ChEBI" id="CHEBI:29919"/>
        <dbReference type="ChEBI" id="CHEBI:30031"/>
        <dbReference type="ChEBI" id="CHEBI:57661"/>
        <dbReference type="ChEBI" id="CHEBI:58199"/>
    </reaction>
</comment>
<dbReference type="PANTHER" id="PTHR11808:SF80">
    <property type="entry name" value="CYSTATHIONINE GAMMA-LYASE"/>
    <property type="match status" value="1"/>
</dbReference>
<dbReference type="Gene3D" id="3.90.1150.10">
    <property type="entry name" value="Aspartate Aminotransferase, domain 1"/>
    <property type="match status" value="1"/>
</dbReference>
<dbReference type="InterPro" id="IPR000277">
    <property type="entry name" value="Cys/Met-Metab_PyrdxlP-dep_enz"/>
</dbReference>
<dbReference type="KEGG" id="gai:IMCC3135_26340"/>
<dbReference type="PIRSF" id="PIRSF001434">
    <property type="entry name" value="CGS"/>
    <property type="match status" value="1"/>
</dbReference>
<keyword evidence="2 3" id="KW-0663">Pyridoxal phosphate</keyword>
<protein>
    <recommendedName>
        <fullName evidence="3">O-succinylhomoserine sulfhydrylase</fullName>
        <shortName evidence="3">OSH sulfhydrylase</shortName>
        <shortName evidence="3">OSHS sulfhydrylase</shortName>
        <ecNumber evidence="3">2.5.1.-</ecNumber>
    </recommendedName>
</protein>
<organism evidence="6 7">
    <name type="scientific">Granulosicoccus antarcticus IMCC3135</name>
    <dbReference type="NCBI Taxonomy" id="1192854"/>
    <lineage>
        <taxon>Bacteria</taxon>
        <taxon>Pseudomonadati</taxon>
        <taxon>Pseudomonadota</taxon>
        <taxon>Gammaproteobacteria</taxon>
        <taxon>Chromatiales</taxon>
        <taxon>Granulosicoccaceae</taxon>
        <taxon>Granulosicoccus</taxon>
    </lineage>
</organism>
<name>A0A2Z2NVR1_9GAMM</name>
<evidence type="ECO:0000313" key="6">
    <source>
        <dbReference type="EMBL" id="ASJ75323.1"/>
    </source>
</evidence>
<comment type="cofactor">
    <cofactor evidence="1 3 5">
        <name>pyridoxal 5'-phosphate</name>
        <dbReference type="ChEBI" id="CHEBI:597326"/>
    </cofactor>
</comment>
<dbReference type="GO" id="GO:0016846">
    <property type="term" value="F:carbon-sulfur lyase activity"/>
    <property type="evidence" value="ECO:0007669"/>
    <property type="project" value="TreeGrafter"/>
</dbReference>
<proteinExistence type="inferred from homology"/>
<dbReference type="InterPro" id="IPR054542">
    <property type="entry name" value="Cys_met_metab_PP"/>
</dbReference>
<evidence type="ECO:0000256" key="3">
    <source>
        <dbReference type="HAMAP-Rule" id="MF_02056"/>
    </source>
</evidence>
<dbReference type="GO" id="GO:0016765">
    <property type="term" value="F:transferase activity, transferring alkyl or aryl (other than methyl) groups"/>
    <property type="evidence" value="ECO:0007669"/>
    <property type="project" value="UniProtKB-UniRule"/>
</dbReference>
<dbReference type="Pfam" id="PF01053">
    <property type="entry name" value="Cys_Met_Meta_PP"/>
    <property type="match status" value="1"/>
</dbReference>
<evidence type="ECO:0000256" key="5">
    <source>
        <dbReference type="RuleBase" id="RU362118"/>
    </source>
</evidence>
<sequence>MSNKHSQKSKSGADSWADETLAIRGGFERSQYGEHSEPIMATSSYVYGSAAEAAARFSGETSGPIYSRFTNPTVQIFEHRLAALEGGEACIGAASGMAATATLLLGTLRQGDEIVATRNMFGSTVNLFKNFLPRYGITVHWADGLDVESWVPLVTSKTKLLYVETPTNPLTELADIRAFADLAHAHGAVLAVDNCFCTPALQKPLALGADIVVHSATKYLDGQGRCVGGAVVGSQELIDTLTSFMRSAGPCMSPFNAWVFIKGLETLNLRMQQHCANAAELAVFLESHPAIRHVYYPGLDSHPSAELAKRQQKLPGGILSMEVDGDKAAAWRLIDAVKLCSITGNLGDARTTITHPATTTHGRMTAEDRSLAGIGDGLIRLAVGLEDLDDIRNDLEQALDKV</sequence>
<reference evidence="6 7" key="1">
    <citation type="submission" date="2016-12" db="EMBL/GenBank/DDBJ databases">
        <authorList>
            <person name="Song W.-J."/>
            <person name="Kurnit D.M."/>
        </authorList>
    </citation>
    <scope>NUCLEOTIDE SEQUENCE [LARGE SCALE GENOMIC DNA]</scope>
    <source>
        <strain evidence="6 7">IMCC3135</strain>
    </source>
</reference>
<evidence type="ECO:0000256" key="1">
    <source>
        <dbReference type="ARBA" id="ARBA00001933"/>
    </source>
</evidence>